<feature type="region of interest" description="Disordered" evidence="1">
    <location>
        <begin position="1"/>
        <end position="93"/>
    </location>
</feature>
<name>A0AAD1SAE0_PELCU</name>
<evidence type="ECO:0000313" key="3">
    <source>
        <dbReference type="Proteomes" id="UP001295444"/>
    </source>
</evidence>
<evidence type="ECO:0000256" key="1">
    <source>
        <dbReference type="SAM" id="MobiDB-lite"/>
    </source>
</evidence>
<gene>
    <name evidence="2" type="ORF">PECUL_23A005572</name>
</gene>
<dbReference type="EMBL" id="OW240916">
    <property type="protein sequence ID" value="CAH2293163.1"/>
    <property type="molecule type" value="Genomic_DNA"/>
</dbReference>
<dbReference type="Proteomes" id="UP001295444">
    <property type="component" value="Chromosome 05"/>
</dbReference>
<feature type="compositionally biased region" description="Polar residues" evidence="1">
    <location>
        <begin position="1"/>
        <end position="34"/>
    </location>
</feature>
<feature type="compositionally biased region" description="Low complexity" evidence="1">
    <location>
        <begin position="55"/>
        <end position="65"/>
    </location>
</feature>
<evidence type="ECO:0000313" key="2">
    <source>
        <dbReference type="EMBL" id="CAH2293163.1"/>
    </source>
</evidence>
<feature type="compositionally biased region" description="Polar residues" evidence="1">
    <location>
        <begin position="43"/>
        <end position="54"/>
    </location>
</feature>
<protein>
    <submittedName>
        <fullName evidence="2">Uncharacterized protein</fullName>
    </submittedName>
</protein>
<accession>A0AAD1SAE0</accession>
<organism evidence="2 3">
    <name type="scientific">Pelobates cultripes</name>
    <name type="common">Western spadefoot toad</name>
    <dbReference type="NCBI Taxonomy" id="61616"/>
    <lineage>
        <taxon>Eukaryota</taxon>
        <taxon>Metazoa</taxon>
        <taxon>Chordata</taxon>
        <taxon>Craniata</taxon>
        <taxon>Vertebrata</taxon>
        <taxon>Euteleostomi</taxon>
        <taxon>Amphibia</taxon>
        <taxon>Batrachia</taxon>
        <taxon>Anura</taxon>
        <taxon>Pelobatoidea</taxon>
        <taxon>Pelobatidae</taxon>
        <taxon>Pelobates</taxon>
    </lineage>
</organism>
<keyword evidence="3" id="KW-1185">Reference proteome</keyword>
<sequence length="93" mass="11084">PTPTRYNPYTHKTQFTDNHHMTNTSRTYGRLTNTPPSPKMEWQDTQHYISTPDWTQSTKNTTQQDQDTHHTRLKNCAQRNCTPDEQRNEHKQT</sequence>
<proteinExistence type="predicted"/>
<feature type="compositionally biased region" description="Basic and acidic residues" evidence="1">
    <location>
        <begin position="82"/>
        <end position="93"/>
    </location>
</feature>
<feature type="non-terminal residue" evidence="2">
    <location>
        <position position="1"/>
    </location>
</feature>
<reference evidence="2" key="1">
    <citation type="submission" date="2022-03" db="EMBL/GenBank/DDBJ databases">
        <authorList>
            <person name="Alioto T."/>
            <person name="Alioto T."/>
            <person name="Gomez Garrido J."/>
        </authorList>
    </citation>
    <scope>NUCLEOTIDE SEQUENCE</scope>
</reference>
<dbReference type="AlphaFoldDB" id="A0AAD1SAE0"/>